<name>A0AAW6UWK8_9GAMM</name>
<evidence type="ECO:0000256" key="1">
    <source>
        <dbReference type="SAM" id="MobiDB-lite"/>
    </source>
</evidence>
<feature type="region of interest" description="Disordered" evidence="1">
    <location>
        <begin position="25"/>
        <end position="56"/>
    </location>
</feature>
<gene>
    <name evidence="2" type="ORF">QOR41_12970</name>
</gene>
<protein>
    <recommendedName>
        <fullName evidence="4">Lipoprotein</fullName>
    </recommendedName>
</protein>
<sequence length="56" mass="6410">MKQWILVITLLSGLGLSACDWNNNRDDEGERSVFNQDGDDDNRQSSNRGHDRDDDD</sequence>
<dbReference type="RefSeq" id="WP_284067521.1">
    <property type="nucleotide sequence ID" value="NZ_JASKNE010000001.1"/>
</dbReference>
<dbReference type="AlphaFoldDB" id="A0AAW6UWK8"/>
<dbReference type="EMBL" id="JASKNE010000001">
    <property type="protein sequence ID" value="MDK1684717.1"/>
    <property type="molecule type" value="Genomic_DNA"/>
</dbReference>
<evidence type="ECO:0000313" key="2">
    <source>
        <dbReference type="EMBL" id="MDK1684717.1"/>
    </source>
</evidence>
<reference evidence="2" key="1">
    <citation type="submission" date="2023-04" db="EMBL/GenBank/DDBJ databases">
        <title>The environmental microbiomes in feedlot watering bowls are a reservoir of florfenicol resistance for bovine respiratory disease pathogens.</title>
        <authorList>
            <person name="Kos D.W."/>
            <person name="Ruzzini A.C."/>
            <person name="Schreiner B."/>
            <person name="Jelinski M.D."/>
        </authorList>
    </citation>
    <scope>NUCLEOTIDE SEQUENCE</scope>
    <source>
        <strain evidence="2">WB3</strain>
    </source>
</reference>
<organism evidence="2 3">
    <name type="scientific">Acinetobacter terrestris</name>
    <dbReference type="NCBI Taxonomy" id="2529843"/>
    <lineage>
        <taxon>Bacteria</taxon>
        <taxon>Pseudomonadati</taxon>
        <taxon>Pseudomonadota</taxon>
        <taxon>Gammaproteobacteria</taxon>
        <taxon>Moraxellales</taxon>
        <taxon>Moraxellaceae</taxon>
        <taxon>Acinetobacter</taxon>
        <taxon>Acinetobacter Taxon 24</taxon>
    </lineage>
</organism>
<dbReference type="PROSITE" id="PS51257">
    <property type="entry name" value="PROKAR_LIPOPROTEIN"/>
    <property type="match status" value="1"/>
</dbReference>
<proteinExistence type="predicted"/>
<comment type="caution">
    <text evidence="2">The sequence shown here is derived from an EMBL/GenBank/DDBJ whole genome shotgun (WGS) entry which is preliminary data.</text>
</comment>
<evidence type="ECO:0008006" key="4">
    <source>
        <dbReference type="Google" id="ProtNLM"/>
    </source>
</evidence>
<accession>A0AAW6UWK8</accession>
<evidence type="ECO:0000313" key="3">
    <source>
        <dbReference type="Proteomes" id="UP001241935"/>
    </source>
</evidence>
<dbReference type="Proteomes" id="UP001241935">
    <property type="component" value="Unassembled WGS sequence"/>
</dbReference>